<dbReference type="RefSeq" id="WP_185675007.1">
    <property type="nucleotide sequence ID" value="NZ_JACHVB010000020.1"/>
</dbReference>
<gene>
    <name evidence="1" type="ORF">H5P28_07090</name>
</gene>
<name>A0A842HES1_9BACT</name>
<sequence>MDEAAIIKYRLENTLRRLAREIEAWTELSQRPENKDVKLWCEGHADAYRDMLADFQRTYGEFKGKVSA</sequence>
<dbReference type="AlphaFoldDB" id="A0A842HES1"/>
<protein>
    <submittedName>
        <fullName evidence="1">Uncharacterized protein</fullName>
    </submittedName>
</protein>
<organism evidence="1 2">
    <name type="scientific">Ruficoccus amylovorans</name>
    <dbReference type="NCBI Taxonomy" id="1804625"/>
    <lineage>
        <taxon>Bacteria</taxon>
        <taxon>Pseudomonadati</taxon>
        <taxon>Verrucomicrobiota</taxon>
        <taxon>Opitutia</taxon>
        <taxon>Puniceicoccales</taxon>
        <taxon>Cerasicoccaceae</taxon>
        <taxon>Ruficoccus</taxon>
    </lineage>
</organism>
<reference evidence="1 2" key="1">
    <citation type="submission" date="2020-07" db="EMBL/GenBank/DDBJ databases">
        <authorList>
            <person name="Feng X."/>
        </authorList>
    </citation>
    <scope>NUCLEOTIDE SEQUENCE [LARGE SCALE GENOMIC DNA]</scope>
    <source>
        <strain evidence="1 2">JCM31066</strain>
    </source>
</reference>
<keyword evidence="2" id="KW-1185">Reference proteome</keyword>
<accession>A0A842HES1</accession>
<evidence type="ECO:0000313" key="1">
    <source>
        <dbReference type="EMBL" id="MBC2594024.1"/>
    </source>
</evidence>
<evidence type="ECO:0000313" key="2">
    <source>
        <dbReference type="Proteomes" id="UP000546464"/>
    </source>
</evidence>
<dbReference type="Proteomes" id="UP000546464">
    <property type="component" value="Unassembled WGS sequence"/>
</dbReference>
<proteinExistence type="predicted"/>
<dbReference type="EMBL" id="JACHVB010000020">
    <property type="protein sequence ID" value="MBC2594024.1"/>
    <property type="molecule type" value="Genomic_DNA"/>
</dbReference>
<comment type="caution">
    <text evidence="1">The sequence shown here is derived from an EMBL/GenBank/DDBJ whole genome shotgun (WGS) entry which is preliminary data.</text>
</comment>